<sequence length="80" mass="7975">MVATGSASAGSTLLAFLIVGSVASIRLKAAGVSAMTRTLVIGPDAPSTVDKPEAASFSGVSKTRLGSKAQRANPEFSPIV</sequence>
<organism evidence="2">
    <name type="scientific">freshwater metagenome</name>
    <dbReference type="NCBI Taxonomy" id="449393"/>
    <lineage>
        <taxon>unclassified sequences</taxon>
        <taxon>metagenomes</taxon>
        <taxon>ecological metagenomes</taxon>
    </lineage>
</organism>
<name>A0A6J6HHA1_9ZZZZ</name>
<protein>
    <submittedName>
        <fullName evidence="2">Unannotated protein</fullName>
    </submittedName>
</protein>
<gene>
    <name evidence="2" type="ORF">UFOPK1855_00500</name>
</gene>
<dbReference type="AlphaFoldDB" id="A0A6J6HHA1"/>
<evidence type="ECO:0000256" key="1">
    <source>
        <dbReference type="SAM" id="MobiDB-lite"/>
    </source>
</evidence>
<reference evidence="2" key="1">
    <citation type="submission" date="2020-05" db="EMBL/GenBank/DDBJ databases">
        <authorList>
            <person name="Chiriac C."/>
            <person name="Salcher M."/>
            <person name="Ghai R."/>
            <person name="Kavagutti S V."/>
        </authorList>
    </citation>
    <scope>NUCLEOTIDE SEQUENCE</scope>
</reference>
<proteinExistence type="predicted"/>
<evidence type="ECO:0000313" key="2">
    <source>
        <dbReference type="EMBL" id="CAB4612450.1"/>
    </source>
</evidence>
<dbReference type="EMBL" id="CAEZUW010000063">
    <property type="protein sequence ID" value="CAB4612450.1"/>
    <property type="molecule type" value="Genomic_DNA"/>
</dbReference>
<feature type="region of interest" description="Disordered" evidence="1">
    <location>
        <begin position="43"/>
        <end position="80"/>
    </location>
</feature>
<accession>A0A6J6HHA1</accession>